<organism evidence="1">
    <name type="scientific">Tanacetum cinerariifolium</name>
    <name type="common">Dalmatian daisy</name>
    <name type="synonym">Chrysanthemum cinerariifolium</name>
    <dbReference type="NCBI Taxonomy" id="118510"/>
    <lineage>
        <taxon>Eukaryota</taxon>
        <taxon>Viridiplantae</taxon>
        <taxon>Streptophyta</taxon>
        <taxon>Embryophyta</taxon>
        <taxon>Tracheophyta</taxon>
        <taxon>Spermatophyta</taxon>
        <taxon>Magnoliopsida</taxon>
        <taxon>eudicotyledons</taxon>
        <taxon>Gunneridae</taxon>
        <taxon>Pentapetalae</taxon>
        <taxon>asterids</taxon>
        <taxon>campanulids</taxon>
        <taxon>Asterales</taxon>
        <taxon>Asteraceae</taxon>
        <taxon>Asteroideae</taxon>
        <taxon>Anthemideae</taxon>
        <taxon>Anthemidinae</taxon>
        <taxon>Tanacetum</taxon>
    </lineage>
</organism>
<protein>
    <submittedName>
        <fullName evidence="1">Uncharacterized protein</fullName>
    </submittedName>
</protein>
<accession>A0A699X762</accession>
<dbReference type="EMBL" id="BKCJ011818839">
    <property type="protein sequence ID" value="GFD55507.1"/>
    <property type="molecule type" value="Genomic_DNA"/>
</dbReference>
<comment type="caution">
    <text evidence="1">The sequence shown here is derived from an EMBL/GenBank/DDBJ whole genome shotgun (WGS) entry which is preliminary data.</text>
</comment>
<feature type="non-terminal residue" evidence="1">
    <location>
        <position position="1"/>
    </location>
</feature>
<sequence>SSSNWKPWHRDWDATTSNFQEDDASNDGNKYRYNGKGFLEDDDARSDDSIFIVDPGWDDYCLQVSKLNCPVPLCPDARRARM</sequence>
<evidence type="ECO:0000313" key="1">
    <source>
        <dbReference type="EMBL" id="GFD55507.1"/>
    </source>
</evidence>
<name>A0A699X762_TANCI</name>
<proteinExistence type="predicted"/>
<dbReference type="AlphaFoldDB" id="A0A699X762"/>
<gene>
    <name evidence="1" type="ORF">Tci_927476</name>
</gene>
<reference evidence="1" key="1">
    <citation type="journal article" date="2019" name="Sci. Rep.">
        <title>Draft genome of Tanacetum cinerariifolium, the natural source of mosquito coil.</title>
        <authorList>
            <person name="Yamashiro T."/>
            <person name="Shiraishi A."/>
            <person name="Satake H."/>
            <person name="Nakayama K."/>
        </authorList>
    </citation>
    <scope>NUCLEOTIDE SEQUENCE</scope>
</reference>